<dbReference type="AlphaFoldDB" id="A0A6H1ZMS9"/>
<name>A0A6H1ZMS9_9ZZZZ</name>
<evidence type="ECO:0000313" key="1">
    <source>
        <dbReference type="EMBL" id="QJA48510.1"/>
    </source>
</evidence>
<proteinExistence type="predicted"/>
<reference evidence="1" key="1">
    <citation type="submission" date="2020-03" db="EMBL/GenBank/DDBJ databases">
        <title>The deep terrestrial virosphere.</title>
        <authorList>
            <person name="Holmfeldt K."/>
            <person name="Nilsson E."/>
            <person name="Simone D."/>
            <person name="Lopez-Fernandez M."/>
            <person name="Wu X."/>
            <person name="de Brujin I."/>
            <person name="Lundin D."/>
            <person name="Andersson A."/>
            <person name="Bertilsson S."/>
            <person name="Dopson M."/>
        </authorList>
    </citation>
    <scope>NUCLEOTIDE SEQUENCE</scope>
    <source>
        <strain evidence="1">TM448A00980</strain>
        <strain evidence="2">TM448B00537</strain>
    </source>
</reference>
<organism evidence="1">
    <name type="scientific">viral metagenome</name>
    <dbReference type="NCBI Taxonomy" id="1070528"/>
    <lineage>
        <taxon>unclassified sequences</taxon>
        <taxon>metagenomes</taxon>
        <taxon>organismal metagenomes</taxon>
    </lineage>
</organism>
<gene>
    <name evidence="1" type="ORF">TM448A00980_0003</name>
    <name evidence="2" type="ORF">TM448B00537_0024</name>
</gene>
<dbReference type="EMBL" id="MT144088">
    <property type="protein sequence ID" value="QJA48510.1"/>
    <property type="molecule type" value="Genomic_DNA"/>
</dbReference>
<accession>A0A6H1ZMS9</accession>
<dbReference type="EMBL" id="MT144629">
    <property type="protein sequence ID" value="QJH95804.1"/>
    <property type="molecule type" value="Genomic_DNA"/>
</dbReference>
<sequence>MNEELQQQIELLSNRVKSLETTQQVPDHFHSGFDNSRIRIKDLDTIFFKQATINPISLVDGAGETIQVTGVTGATLGDWVLISAPYSLQGITVTAYVQATSVVEIRIQNESGSIIDLGIGIWRIFILKKIV</sequence>
<evidence type="ECO:0000313" key="2">
    <source>
        <dbReference type="EMBL" id="QJH95804.1"/>
    </source>
</evidence>
<protein>
    <submittedName>
        <fullName evidence="1">Uncharacterized protein</fullName>
    </submittedName>
</protein>